<evidence type="ECO:0000256" key="3">
    <source>
        <dbReference type="ARBA" id="ARBA00023125"/>
    </source>
</evidence>
<sequence length="413" mass="46785">MASVSFHLKRPDATIPTAIIALVSCSGQRTKVYTGLSILPKQWIKAEQRAQERGYQQNGALNDALDLLAKQLLAYCDEQRALGLLPSPEVLRELAAPQAPAPNPKAQRKTFAEYYTEWVQLTLARGKVGTARAGNTTLRHLQDFEKATGYAVDFDTITPAFADAYTAYLMGPADLTDNTIAKHFDRLRRFMRFAVDRGYTEARGWEKMKWKRQEPDIMTLTAEEVARLEALELTEGSYLENARALFLLSCYTGLRYSDLVSIRAEHLRGNTLRITTQKTREIISIPLQARALIIVTRYLAGGVRLITNQKLNDYLKELGQLAGITDPIEIIKYKAGNRSSQTVAKWEKLGCHTGRRTFVTLSLERGLRPELVMKITGHRTWRAFQRYVNITEQAVEREFAKVYDMPQLLKVAK</sequence>
<evidence type="ECO:0000256" key="5">
    <source>
        <dbReference type="PROSITE-ProRule" id="PRU01248"/>
    </source>
</evidence>
<dbReference type="Gene3D" id="1.10.443.10">
    <property type="entry name" value="Intergrase catalytic core"/>
    <property type="match status" value="1"/>
</dbReference>
<dbReference type="EMBL" id="LNAL01000003">
    <property type="protein sequence ID" value="KUG09398.1"/>
    <property type="molecule type" value="Genomic_DNA"/>
</dbReference>
<evidence type="ECO:0000313" key="9">
    <source>
        <dbReference type="Proteomes" id="UP000054223"/>
    </source>
</evidence>
<dbReference type="CDD" id="cd01185">
    <property type="entry name" value="INTN1_C_like"/>
    <property type="match status" value="1"/>
</dbReference>
<dbReference type="Pfam" id="PF13102">
    <property type="entry name" value="Phage_int_SAM_5"/>
    <property type="match status" value="1"/>
</dbReference>
<organism evidence="8 9">
    <name type="scientific">Solirubrum puertoriconensis</name>
    <dbReference type="NCBI Taxonomy" id="1751427"/>
    <lineage>
        <taxon>Bacteria</taxon>
        <taxon>Pseudomonadati</taxon>
        <taxon>Bacteroidota</taxon>
        <taxon>Cytophagia</taxon>
        <taxon>Cytophagales</taxon>
    </lineage>
</organism>
<dbReference type="PANTHER" id="PTHR30349:SF64">
    <property type="entry name" value="PROPHAGE INTEGRASE INTD-RELATED"/>
    <property type="match status" value="1"/>
</dbReference>
<gene>
    <name evidence="8" type="ORF">ASU33_16855</name>
</gene>
<dbReference type="InterPro" id="IPR011010">
    <property type="entry name" value="DNA_brk_join_enz"/>
</dbReference>
<dbReference type="InterPro" id="IPR025269">
    <property type="entry name" value="SAM-like_dom"/>
</dbReference>
<keyword evidence="3 5" id="KW-0238">DNA-binding</keyword>
<dbReference type="AlphaFoldDB" id="A0A9X0L635"/>
<dbReference type="OrthoDB" id="1493636at2"/>
<evidence type="ECO:0000313" key="8">
    <source>
        <dbReference type="EMBL" id="KUG09398.1"/>
    </source>
</evidence>
<name>A0A9X0L635_SOLP1</name>
<keyword evidence="2" id="KW-0229">DNA integration</keyword>
<dbReference type="RefSeq" id="WP_059067316.1">
    <property type="nucleotide sequence ID" value="NZ_LNAL01000003.1"/>
</dbReference>
<comment type="caution">
    <text evidence="8">The sequence shown here is derived from an EMBL/GenBank/DDBJ whole genome shotgun (WGS) entry which is preliminary data.</text>
</comment>
<feature type="domain" description="Core-binding (CB)" evidence="7">
    <location>
        <begin position="106"/>
        <end position="195"/>
    </location>
</feature>
<dbReference type="PROSITE" id="PS51900">
    <property type="entry name" value="CB"/>
    <property type="match status" value="1"/>
</dbReference>
<dbReference type="InterPro" id="IPR050090">
    <property type="entry name" value="Tyrosine_recombinase_XerCD"/>
</dbReference>
<dbReference type="Pfam" id="PF00589">
    <property type="entry name" value="Phage_integrase"/>
    <property type="match status" value="1"/>
</dbReference>
<dbReference type="GO" id="GO:0006310">
    <property type="term" value="P:DNA recombination"/>
    <property type="evidence" value="ECO:0007669"/>
    <property type="project" value="UniProtKB-KW"/>
</dbReference>
<dbReference type="PROSITE" id="PS51898">
    <property type="entry name" value="TYR_RECOMBINASE"/>
    <property type="match status" value="1"/>
</dbReference>
<evidence type="ECO:0000256" key="2">
    <source>
        <dbReference type="ARBA" id="ARBA00022908"/>
    </source>
</evidence>
<dbReference type="GO" id="GO:0003677">
    <property type="term" value="F:DNA binding"/>
    <property type="evidence" value="ECO:0007669"/>
    <property type="project" value="UniProtKB-UniRule"/>
</dbReference>
<dbReference type="InterPro" id="IPR013762">
    <property type="entry name" value="Integrase-like_cat_sf"/>
</dbReference>
<evidence type="ECO:0000259" key="7">
    <source>
        <dbReference type="PROSITE" id="PS51900"/>
    </source>
</evidence>
<comment type="similarity">
    <text evidence="1">Belongs to the 'phage' integrase family.</text>
</comment>
<dbReference type="Gene3D" id="1.10.150.130">
    <property type="match status" value="1"/>
</dbReference>
<dbReference type="InterPro" id="IPR010998">
    <property type="entry name" value="Integrase_recombinase_N"/>
</dbReference>
<dbReference type="InterPro" id="IPR044068">
    <property type="entry name" value="CB"/>
</dbReference>
<protein>
    <recommendedName>
        <fullName evidence="10">Tyr recombinase domain-containing protein</fullName>
    </recommendedName>
</protein>
<evidence type="ECO:0000259" key="6">
    <source>
        <dbReference type="PROSITE" id="PS51898"/>
    </source>
</evidence>
<reference evidence="8 9" key="1">
    <citation type="submission" date="2015-11" db="EMBL/GenBank/DDBJ databases">
        <title>Solirubrum puertoriconensis gen. nov. an environmental bacteria isolated in Puerto Rico.</title>
        <authorList>
            <person name="Cuebas-Irizarry M.F."/>
            <person name="Montalvo-Rodriguez R."/>
        </authorList>
    </citation>
    <scope>NUCLEOTIDE SEQUENCE [LARGE SCALE GENOMIC DNA]</scope>
    <source>
        <strain evidence="8 9">MC1A</strain>
    </source>
</reference>
<evidence type="ECO:0000256" key="1">
    <source>
        <dbReference type="ARBA" id="ARBA00008857"/>
    </source>
</evidence>
<dbReference type="GO" id="GO:0015074">
    <property type="term" value="P:DNA integration"/>
    <property type="evidence" value="ECO:0007669"/>
    <property type="project" value="UniProtKB-KW"/>
</dbReference>
<dbReference type="SUPFAM" id="SSF56349">
    <property type="entry name" value="DNA breaking-rejoining enzymes"/>
    <property type="match status" value="1"/>
</dbReference>
<dbReference type="InterPro" id="IPR002104">
    <property type="entry name" value="Integrase_catalytic"/>
</dbReference>
<evidence type="ECO:0000256" key="4">
    <source>
        <dbReference type="ARBA" id="ARBA00023172"/>
    </source>
</evidence>
<keyword evidence="9" id="KW-1185">Reference proteome</keyword>
<accession>A0A9X0L635</accession>
<feature type="domain" description="Tyr recombinase" evidence="6">
    <location>
        <begin position="213"/>
        <end position="400"/>
    </location>
</feature>
<dbReference type="PANTHER" id="PTHR30349">
    <property type="entry name" value="PHAGE INTEGRASE-RELATED"/>
    <property type="match status" value="1"/>
</dbReference>
<dbReference type="Proteomes" id="UP000054223">
    <property type="component" value="Unassembled WGS sequence"/>
</dbReference>
<keyword evidence="4" id="KW-0233">DNA recombination</keyword>
<proteinExistence type="inferred from homology"/>
<evidence type="ECO:0008006" key="10">
    <source>
        <dbReference type="Google" id="ProtNLM"/>
    </source>
</evidence>